<sequence>MRFTKSLAAAGALSLAVLTASPAFADGAEDPSAGSATTVPEVQDLGGATERGPEAETGPVRGTEPESTPESPAEPRPEQEPAPEQQPQPEQRTEEKPQPDPGPEQEPAPEQQPQPEQRTEEKPQAEEKPDAPLSGVTFELSPGAVYAGEKVGYEVTAEEPRATGARVSSPALSSVHTVVLSRGRATGAAAVRDDLRPGAYPVTVEILLGEKVIGTAKRTLTVRDPRPVVKPAARLDLRLEPRKVLPGQSYYAGVTTENVEPGTVVTVKDPGGRHHRVRLDHWGTARVELTVPGDTDPGPYRVVAYLHGGPSDAATLTVAVPPKPVPAGRLHLALDPHTVVAGGEFTAVVSTRYVAPGTPIALTDPAGKTFTVWTGKDGVAAKRFHVPSSTGAGAYWFVAKLPTGQKSAARLTVKAPYRPSGDFTPRGGAQTGGGLAEAGSPASGLGALALGGVLIAGGSGLALYGRRGQEG</sequence>
<evidence type="ECO:0000256" key="1">
    <source>
        <dbReference type="SAM" id="MobiDB-lite"/>
    </source>
</evidence>
<accession>A0A8J3RZI8</accession>
<feature type="compositionally biased region" description="Basic and acidic residues" evidence="1">
    <location>
        <begin position="117"/>
        <end position="130"/>
    </location>
</feature>
<feature type="chain" id="PRO_5035287165" description="LPXTG-motif cell wall anchor domain-containing protein" evidence="3">
    <location>
        <begin position="26"/>
        <end position="471"/>
    </location>
</feature>
<feature type="region of interest" description="Disordered" evidence="1">
    <location>
        <begin position="25"/>
        <end position="137"/>
    </location>
</feature>
<reference evidence="4" key="1">
    <citation type="submission" date="2021-01" db="EMBL/GenBank/DDBJ databases">
        <title>Whole genome shotgun sequence of Planobispora rosea NBRC 15558.</title>
        <authorList>
            <person name="Komaki H."/>
            <person name="Tamura T."/>
        </authorList>
    </citation>
    <scope>NUCLEOTIDE SEQUENCE</scope>
    <source>
        <strain evidence="4">NBRC 15558</strain>
    </source>
</reference>
<evidence type="ECO:0000256" key="3">
    <source>
        <dbReference type="SAM" id="SignalP"/>
    </source>
</evidence>
<feature type="transmembrane region" description="Helical" evidence="2">
    <location>
        <begin position="445"/>
        <end position="465"/>
    </location>
</feature>
<protein>
    <recommendedName>
        <fullName evidence="6">LPXTG-motif cell wall anchor domain-containing protein</fullName>
    </recommendedName>
</protein>
<organism evidence="4 5">
    <name type="scientific">Planobispora rosea</name>
    <dbReference type="NCBI Taxonomy" id="35762"/>
    <lineage>
        <taxon>Bacteria</taxon>
        <taxon>Bacillati</taxon>
        <taxon>Actinomycetota</taxon>
        <taxon>Actinomycetes</taxon>
        <taxon>Streptosporangiales</taxon>
        <taxon>Streptosporangiaceae</taxon>
        <taxon>Planobispora</taxon>
    </lineage>
</organism>
<comment type="caution">
    <text evidence="4">The sequence shown here is derived from an EMBL/GenBank/DDBJ whole genome shotgun (WGS) entry which is preliminary data.</text>
</comment>
<evidence type="ECO:0000256" key="2">
    <source>
        <dbReference type="SAM" id="Phobius"/>
    </source>
</evidence>
<evidence type="ECO:0008006" key="6">
    <source>
        <dbReference type="Google" id="ProtNLM"/>
    </source>
</evidence>
<keyword evidence="2" id="KW-0472">Membrane</keyword>
<dbReference type="RefSeq" id="WP_189242771.1">
    <property type="nucleotide sequence ID" value="NZ_BMQP01000021.1"/>
</dbReference>
<dbReference type="AlphaFoldDB" id="A0A8J3RZI8"/>
<dbReference type="Proteomes" id="UP000655044">
    <property type="component" value="Unassembled WGS sequence"/>
</dbReference>
<evidence type="ECO:0000313" key="4">
    <source>
        <dbReference type="EMBL" id="GIH85826.1"/>
    </source>
</evidence>
<evidence type="ECO:0000313" key="5">
    <source>
        <dbReference type="Proteomes" id="UP000655044"/>
    </source>
</evidence>
<feature type="signal peptide" evidence="3">
    <location>
        <begin position="1"/>
        <end position="25"/>
    </location>
</feature>
<keyword evidence="5" id="KW-1185">Reference proteome</keyword>
<feature type="compositionally biased region" description="Pro residues" evidence="1">
    <location>
        <begin position="99"/>
        <end position="112"/>
    </location>
</feature>
<keyword evidence="3" id="KW-0732">Signal</keyword>
<feature type="region of interest" description="Disordered" evidence="1">
    <location>
        <begin position="417"/>
        <end position="436"/>
    </location>
</feature>
<dbReference type="EMBL" id="BOOI01000039">
    <property type="protein sequence ID" value="GIH85826.1"/>
    <property type="molecule type" value="Genomic_DNA"/>
</dbReference>
<keyword evidence="2" id="KW-1133">Transmembrane helix</keyword>
<keyword evidence="2" id="KW-0812">Transmembrane</keyword>
<gene>
    <name evidence="4" type="ORF">Pro02_42340</name>
</gene>
<name>A0A8J3RZI8_PLARO</name>
<proteinExistence type="predicted"/>